<evidence type="ECO:0000256" key="4">
    <source>
        <dbReference type="ARBA" id="ARBA00022737"/>
    </source>
</evidence>
<dbReference type="OrthoDB" id="416222at2759"/>
<reference evidence="14 15" key="1">
    <citation type="journal article" date="2018" name="Gigascience">
        <title>Genomes of trombidid mites reveal novel predicted allergens and laterally-transferred genes associated with secondary metabolism.</title>
        <authorList>
            <person name="Dong X."/>
            <person name="Chaisiri K."/>
            <person name="Xia D."/>
            <person name="Armstrong S.D."/>
            <person name="Fang Y."/>
            <person name="Donnelly M.J."/>
            <person name="Kadowaki T."/>
            <person name="McGarry J.W."/>
            <person name="Darby A.C."/>
            <person name="Makepeace B.L."/>
        </authorList>
    </citation>
    <scope>NUCLEOTIDE SEQUENCE [LARGE SCALE GENOMIC DNA]</scope>
    <source>
        <strain evidence="14">UoL-UT</strain>
    </source>
</reference>
<keyword evidence="2" id="KW-0268">Exocytosis</keyword>
<evidence type="ECO:0000256" key="3">
    <source>
        <dbReference type="ARBA" id="ARBA00022537"/>
    </source>
</evidence>
<evidence type="ECO:0000256" key="13">
    <source>
        <dbReference type="SAM" id="Coils"/>
    </source>
</evidence>
<dbReference type="InterPro" id="IPR036770">
    <property type="entry name" value="Ankyrin_rpt-contain_sf"/>
</dbReference>
<comment type="subcellular location">
    <subcellularLocation>
        <location evidence="1">Target cell membrane</location>
    </subcellularLocation>
</comment>
<proteinExistence type="inferred from homology"/>
<dbReference type="GO" id="GO:0044218">
    <property type="term" value="C:other organism cell membrane"/>
    <property type="evidence" value="ECO:0007669"/>
    <property type="project" value="UniProtKB-KW"/>
</dbReference>
<keyword evidence="7" id="KW-0472">Membrane</keyword>
<keyword evidence="4" id="KW-0677">Repeat</keyword>
<dbReference type="SMART" id="SM00248">
    <property type="entry name" value="ANK"/>
    <property type="match status" value="7"/>
</dbReference>
<sequence>METKNASLLNVSSVGDLSFIKRLLDAVDINAEDKDGNNAIHIAANANQVEVLKLLLENGAEVNAINNDGNSALHVAILATSLECVGLLLDKQIKVNRFNNYKKSELMCAMQLKLVEPFKEKREKIIQMLIKKANIDLKAQSDDSMTAFDGSNYLFYAIECGNVFAVEQLLEKDITLCETKNKMHNYPIHKAVIQNQLDILKMLISKNKIDIDILGESGFTPLYNAVGKAKFHIIEYLVDQNAKVNKQSNFGYTPLYRAIDNYRECCMKGNTVCKYTSSLTVATMFEEKVALFRKKCAFLAIAAFLIENGGANIYLKTKVGETALDLIASENETVDILKILYIQKPLNDKINSLRNENKQLREEFNRIKMKFKK</sequence>
<evidence type="ECO:0000256" key="1">
    <source>
        <dbReference type="ARBA" id="ARBA00004175"/>
    </source>
</evidence>
<feature type="coiled-coil region" evidence="13">
    <location>
        <begin position="343"/>
        <end position="370"/>
    </location>
</feature>
<dbReference type="PANTHER" id="PTHR24198">
    <property type="entry name" value="ANKYRIN REPEAT AND PROTEIN KINASE DOMAIN-CONTAINING PROTEIN"/>
    <property type="match status" value="1"/>
</dbReference>
<dbReference type="Pfam" id="PF12796">
    <property type="entry name" value="Ank_2"/>
    <property type="match status" value="2"/>
</dbReference>
<keyword evidence="3" id="KW-1052">Target cell membrane</keyword>
<keyword evidence="13" id="KW-0175">Coiled coil</keyword>
<feature type="repeat" description="ANK" evidence="12">
    <location>
        <begin position="217"/>
        <end position="249"/>
    </location>
</feature>
<evidence type="ECO:0000256" key="11">
    <source>
        <dbReference type="ARBA" id="ARBA00049811"/>
    </source>
</evidence>
<feature type="repeat" description="ANK" evidence="12">
    <location>
        <begin position="68"/>
        <end position="100"/>
    </location>
</feature>
<evidence type="ECO:0000256" key="12">
    <source>
        <dbReference type="PROSITE-ProRule" id="PRU00023"/>
    </source>
</evidence>
<dbReference type="VEuPathDB" id="VectorBase:LDEU008280"/>
<evidence type="ECO:0000256" key="7">
    <source>
        <dbReference type="ARBA" id="ARBA00023136"/>
    </source>
</evidence>
<dbReference type="GO" id="GO:0006887">
    <property type="term" value="P:exocytosis"/>
    <property type="evidence" value="ECO:0007669"/>
    <property type="project" value="UniProtKB-KW"/>
</dbReference>
<feature type="repeat" description="ANK" evidence="12">
    <location>
        <begin position="35"/>
        <end position="67"/>
    </location>
</feature>
<keyword evidence="15" id="KW-1185">Reference proteome</keyword>
<dbReference type="EMBL" id="NCKV01005913">
    <property type="protein sequence ID" value="RWS23760.1"/>
    <property type="molecule type" value="Genomic_DNA"/>
</dbReference>
<dbReference type="SUPFAM" id="SSF48403">
    <property type="entry name" value="Ankyrin repeat"/>
    <property type="match status" value="1"/>
</dbReference>
<evidence type="ECO:0000256" key="6">
    <source>
        <dbReference type="ARBA" id="ARBA00023043"/>
    </source>
</evidence>
<evidence type="ECO:0000256" key="9">
    <source>
        <dbReference type="ARBA" id="ARBA00049657"/>
    </source>
</evidence>
<dbReference type="PANTHER" id="PTHR24198:SF165">
    <property type="entry name" value="ANKYRIN REPEAT-CONTAINING PROTEIN-RELATED"/>
    <property type="match status" value="1"/>
</dbReference>
<keyword evidence="6 12" id="KW-0040">ANK repeat</keyword>
<keyword evidence="8" id="KW-1053">Target membrane</keyword>
<evidence type="ECO:0000256" key="2">
    <source>
        <dbReference type="ARBA" id="ARBA00022483"/>
    </source>
</evidence>
<protein>
    <recommendedName>
        <fullName evidence="11">Alpha-latrotoxin</fullName>
    </recommendedName>
</protein>
<evidence type="ECO:0000313" key="14">
    <source>
        <dbReference type="EMBL" id="RWS23760.1"/>
    </source>
</evidence>
<comment type="similarity">
    <text evidence="9">Belongs to the cationic peptide 01 (latrotoxin) family. 03 (alpha-latrotoxin) subfamily.</text>
</comment>
<keyword evidence="5" id="KW-0528">Neurotoxin</keyword>
<dbReference type="Proteomes" id="UP000288716">
    <property type="component" value="Unassembled WGS sequence"/>
</dbReference>
<evidence type="ECO:0000313" key="15">
    <source>
        <dbReference type="Proteomes" id="UP000288716"/>
    </source>
</evidence>
<dbReference type="InterPro" id="IPR002110">
    <property type="entry name" value="Ankyrin_rpt"/>
</dbReference>
<dbReference type="STRING" id="299467.A0A443S8A4"/>
<comment type="caution">
    <text evidence="14">The sequence shown here is derived from an EMBL/GenBank/DDBJ whole genome shotgun (WGS) entry which is preliminary data.</text>
</comment>
<keyword evidence="5" id="KW-0800">Toxin</keyword>
<name>A0A443S8A4_9ACAR</name>
<accession>A0A443S8A4</accession>
<evidence type="ECO:0000256" key="10">
    <source>
        <dbReference type="ARBA" id="ARBA00049715"/>
    </source>
</evidence>
<dbReference type="AlphaFoldDB" id="A0A443S8A4"/>
<evidence type="ECO:0000256" key="8">
    <source>
        <dbReference type="ARBA" id="ARBA00023298"/>
    </source>
</evidence>
<dbReference type="GO" id="GO:0044231">
    <property type="term" value="C:host cell presynaptic membrane"/>
    <property type="evidence" value="ECO:0007669"/>
    <property type="project" value="UniProtKB-KW"/>
</dbReference>
<dbReference type="PROSITE" id="PS50297">
    <property type="entry name" value="ANK_REP_REGION"/>
    <property type="match status" value="2"/>
</dbReference>
<gene>
    <name evidence="14" type="ORF">B4U80_02998</name>
</gene>
<organism evidence="14 15">
    <name type="scientific">Leptotrombidium deliense</name>
    <dbReference type="NCBI Taxonomy" id="299467"/>
    <lineage>
        <taxon>Eukaryota</taxon>
        <taxon>Metazoa</taxon>
        <taxon>Ecdysozoa</taxon>
        <taxon>Arthropoda</taxon>
        <taxon>Chelicerata</taxon>
        <taxon>Arachnida</taxon>
        <taxon>Acari</taxon>
        <taxon>Acariformes</taxon>
        <taxon>Trombidiformes</taxon>
        <taxon>Prostigmata</taxon>
        <taxon>Anystina</taxon>
        <taxon>Parasitengona</taxon>
        <taxon>Trombiculoidea</taxon>
        <taxon>Trombiculidae</taxon>
        <taxon>Leptotrombidium</taxon>
    </lineage>
</organism>
<comment type="subunit">
    <text evidence="10">Homotetramer in membranes.</text>
</comment>
<evidence type="ECO:0000256" key="5">
    <source>
        <dbReference type="ARBA" id="ARBA00023028"/>
    </source>
</evidence>
<keyword evidence="5" id="KW-0638">Presynaptic neurotoxin</keyword>
<dbReference type="PROSITE" id="PS50088">
    <property type="entry name" value="ANK_REPEAT"/>
    <property type="match status" value="3"/>
</dbReference>
<dbReference type="Gene3D" id="1.25.40.20">
    <property type="entry name" value="Ankyrin repeat-containing domain"/>
    <property type="match status" value="2"/>
</dbReference>